<reference evidence="2" key="1">
    <citation type="journal article" date="2012" name="J. Microbiol. Biotechnol.">
        <title>Ramlibacter ginsenosidimutans sp. nov., with ginsenoside-converting activity.</title>
        <authorList>
            <person name="Wang L."/>
            <person name="An D.S."/>
            <person name="Kim S.G."/>
            <person name="Jin F.X."/>
            <person name="Kim S.C."/>
            <person name="Lee S.T."/>
            <person name="Im W.T."/>
        </authorList>
    </citation>
    <scope>NUCLEOTIDE SEQUENCE</scope>
    <source>
        <strain evidence="2">KACC 17527</strain>
    </source>
</reference>
<evidence type="ECO:0000313" key="3">
    <source>
        <dbReference type="Proteomes" id="UP000630528"/>
    </source>
</evidence>
<evidence type="ECO:0008006" key="4">
    <source>
        <dbReference type="Google" id="ProtNLM"/>
    </source>
</evidence>
<evidence type="ECO:0000313" key="2">
    <source>
        <dbReference type="EMBL" id="MBK6005055.1"/>
    </source>
</evidence>
<dbReference type="Proteomes" id="UP000630528">
    <property type="component" value="Unassembled WGS sequence"/>
</dbReference>
<feature type="chain" id="PRO_5037043721" description="Lipoprotein" evidence="1">
    <location>
        <begin position="22"/>
        <end position="247"/>
    </location>
</feature>
<keyword evidence="1" id="KW-0732">Signal</keyword>
<proteinExistence type="predicted"/>
<feature type="signal peptide" evidence="1">
    <location>
        <begin position="1"/>
        <end position="21"/>
    </location>
</feature>
<reference evidence="2" key="2">
    <citation type="submission" date="2021-01" db="EMBL/GenBank/DDBJ databases">
        <authorList>
            <person name="Kang M."/>
        </authorList>
    </citation>
    <scope>NUCLEOTIDE SEQUENCE</scope>
    <source>
        <strain evidence="2">KACC 17527</strain>
    </source>
</reference>
<evidence type="ECO:0000256" key="1">
    <source>
        <dbReference type="SAM" id="SignalP"/>
    </source>
</evidence>
<keyword evidence="3" id="KW-1185">Reference proteome</keyword>
<comment type="caution">
    <text evidence="2">The sequence shown here is derived from an EMBL/GenBank/DDBJ whole genome shotgun (WGS) entry which is preliminary data.</text>
</comment>
<organism evidence="2 3">
    <name type="scientific">Ramlibacter ginsenosidimutans</name>
    <dbReference type="NCBI Taxonomy" id="502333"/>
    <lineage>
        <taxon>Bacteria</taxon>
        <taxon>Pseudomonadati</taxon>
        <taxon>Pseudomonadota</taxon>
        <taxon>Betaproteobacteria</taxon>
        <taxon>Burkholderiales</taxon>
        <taxon>Comamonadaceae</taxon>
        <taxon>Ramlibacter</taxon>
    </lineage>
</organism>
<dbReference type="PROSITE" id="PS51257">
    <property type="entry name" value="PROKAR_LIPOPROTEIN"/>
    <property type="match status" value="1"/>
</dbReference>
<name>A0A934TPT6_9BURK</name>
<accession>A0A934TPT6</accession>
<gene>
    <name evidence="2" type="ORF">JJB11_03030</name>
</gene>
<sequence length="247" mass="24745">MLARTKLITAAAAFTVAALLAGCGGGDDSGPSTGGWVGTSTSNRDLTAVVLADGGYYLMYSAVGDASTVGGVVQGTASISSRDFTSSDALDFNVEGAGMKPGAVAASLHPYDKFEGAFTPTSTGNALSFQTRFDFTKSLGGATLAPLAGAYNGNAGFALGVRPAVFTVTATGAVSSSINGCAITGTATPRTDINGYDLTIAFGPAPCAIPNLSFTGIAYIRQDNGRLYAAARNAATKQSVIFSGTKT</sequence>
<dbReference type="AlphaFoldDB" id="A0A934TPT6"/>
<dbReference type="EMBL" id="JAEPWM010000001">
    <property type="protein sequence ID" value="MBK6005055.1"/>
    <property type="molecule type" value="Genomic_DNA"/>
</dbReference>
<protein>
    <recommendedName>
        <fullName evidence="4">Lipoprotein</fullName>
    </recommendedName>
</protein>
<dbReference type="RefSeq" id="WP_201166419.1">
    <property type="nucleotide sequence ID" value="NZ_JAEPWM010000001.1"/>
</dbReference>